<dbReference type="InterPro" id="IPR036397">
    <property type="entry name" value="RNaseH_sf"/>
</dbReference>
<comment type="caution">
    <text evidence="1">The sequence shown here is derived from an EMBL/GenBank/DDBJ whole genome shotgun (WGS) entry which is preliminary data.</text>
</comment>
<protein>
    <submittedName>
        <fullName evidence="1">Uncharacterized protein</fullName>
    </submittedName>
</protein>
<organism evidence="1 2">
    <name type="scientific">Candidatus Amesbacteria bacterium GW2011_GWA2_47_11</name>
    <dbReference type="NCBI Taxonomy" id="1618357"/>
    <lineage>
        <taxon>Bacteria</taxon>
        <taxon>Candidatus Amesiibacteriota</taxon>
    </lineage>
</organism>
<dbReference type="Gene3D" id="3.30.420.10">
    <property type="entry name" value="Ribonuclease H-like superfamily/Ribonuclease H"/>
    <property type="match status" value="1"/>
</dbReference>
<dbReference type="EMBL" id="LCNM01000001">
    <property type="protein sequence ID" value="KKU56994.1"/>
    <property type="molecule type" value="Genomic_DNA"/>
</dbReference>
<dbReference type="GO" id="GO:0003676">
    <property type="term" value="F:nucleic acid binding"/>
    <property type="evidence" value="ECO:0007669"/>
    <property type="project" value="InterPro"/>
</dbReference>
<evidence type="ECO:0000313" key="1">
    <source>
        <dbReference type="EMBL" id="KKU56994.1"/>
    </source>
</evidence>
<dbReference type="InterPro" id="IPR012337">
    <property type="entry name" value="RNaseH-like_sf"/>
</dbReference>
<accession>A0A0G1RI52</accession>
<dbReference type="AlphaFoldDB" id="A0A0G1RI52"/>
<proteinExistence type="predicted"/>
<dbReference type="SUPFAM" id="SSF53098">
    <property type="entry name" value="Ribonuclease H-like"/>
    <property type="match status" value="1"/>
</dbReference>
<name>A0A0G1RI52_9BACT</name>
<gene>
    <name evidence="1" type="ORF">UX78_C0001G0047</name>
</gene>
<evidence type="ECO:0000313" key="2">
    <source>
        <dbReference type="Proteomes" id="UP000034607"/>
    </source>
</evidence>
<reference evidence="1 2" key="1">
    <citation type="journal article" date="2015" name="Nature">
        <title>rRNA introns, odd ribosomes, and small enigmatic genomes across a large radiation of phyla.</title>
        <authorList>
            <person name="Brown C.T."/>
            <person name="Hug L.A."/>
            <person name="Thomas B.C."/>
            <person name="Sharon I."/>
            <person name="Castelle C.J."/>
            <person name="Singh A."/>
            <person name="Wilkins M.J."/>
            <person name="Williams K.H."/>
            <person name="Banfield J.F."/>
        </authorList>
    </citation>
    <scope>NUCLEOTIDE SEQUENCE [LARGE SCALE GENOMIC DNA]</scope>
</reference>
<sequence>MNGDGLYLELEYTGPADPWVVENIIPSLTAVKVSRKQAIEKVKEFVGNTKPYIMAYVNQYDVIYTYKLFGNVEKPFFWIPIDFGSILFGYGIDPEAYFPKDKKNFFKQIGIDASKYREHNALDDAKLLREVYLKMTT</sequence>
<dbReference type="Proteomes" id="UP000034607">
    <property type="component" value="Unassembled WGS sequence"/>
</dbReference>